<name>A0A4U6BSS6_9BRAD</name>
<dbReference type="PROSITE" id="PS51257">
    <property type="entry name" value="PROKAR_LIPOPROTEIN"/>
    <property type="match status" value="1"/>
</dbReference>
<dbReference type="EMBL" id="LBIA02000001">
    <property type="protein sequence ID" value="TKT72675.1"/>
    <property type="molecule type" value="Genomic_DNA"/>
</dbReference>
<proteinExistence type="predicted"/>
<keyword evidence="3" id="KW-1185">Reference proteome</keyword>
<organism evidence="2 3">
    <name type="scientific">Afipia massiliensis</name>
    <dbReference type="NCBI Taxonomy" id="211460"/>
    <lineage>
        <taxon>Bacteria</taxon>
        <taxon>Pseudomonadati</taxon>
        <taxon>Pseudomonadota</taxon>
        <taxon>Alphaproteobacteria</taxon>
        <taxon>Hyphomicrobiales</taxon>
        <taxon>Nitrobacteraceae</taxon>
        <taxon>Afipia</taxon>
    </lineage>
</organism>
<evidence type="ECO:0000256" key="1">
    <source>
        <dbReference type="SAM" id="SignalP"/>
    </source>
</evidence>
<protein>
    <recommendedName>
        <fullName evidence="4">DUF3313 domain-containing protein</fullName>
    </recommendedName>
</protein>
<evidence type="ECO:0000313" key="3">
    <source>
        <dbReference type="Proteomes" id="UP000034832"/>
    </source>
</evidence>
<gene>
    <name evidence="2" type="ORF">YH63_015255</name>
</gene>
<comment type="caution">
    <text evidence="2">The sequence shown here is derived from an EMBL/GenBank/DDBJ whole genome shotgun (WGS) entry which is preliminary data.</text>
</comment>
<sequence>MSRMMGLARLAVLAGALALAGCKTIENSLSQNDVAGMKLTDISVSFAPDATIQWDDGIRAYATSKSIPDDQIATATNTPEGKAYVRNLLAQRIKAGVDKTMAGHLNGSRPVRLNIVVHSFTISPAIQRIVIGGGHGMLADANLVDARTGASIVAYPKMSVVLVVGQGVLGTAVQAAIDHASEQSTADKIASRYGDSYRDWLLRKS</sequence>
<reference evidence="2" key="1">
    <citation type="submission" date="2019-04" db="EMBL/GenBank/DDBJ databases">
        <title>Whole genome sequencing of cave bacteria.</title>
        <authorList>
            <person name="Gan H.M."/>
            <person name="Barton H."/>
            <person name="Savka M.A."/>
        </authorList>
    </citation>
    <scope>NUCLEOTIDE SEQUENCE [LARGE SCALE GENOMIC DNA]</scope>
    <source>
        <strain evidence="2">LC387</strain>
    </source>
</reference>
<feature type="signal peptide" evidence="1">
    <location>
        <begin position="1"/>
        <end position="20"/>
    </location>
</feature>
<evidence type="ECO:0000313" key="2">
    <source>
        <dbReference type="EMBL" id="TKT72675.1"/>
    </source>
</evidence>
<dbReference type="AlphaFoldDB" id="A0A4U6BSS6"/>
<evidence type="ECO:0008006" key="4">
    <source>
        <dbReference type="Google" id="ProtNLM"/>
    </source>
</evidence>
<keyword evidence="1" id="KW-0732">Signal</keyword>
<feature type="chain" id="PRO_5020852231" description="DUF3313 domain-containing protein" evidence="1">
    <location>
        <begin position="21"/>
        <end position="205"/>
    </location>
</feature>
<dbReference type="OrthoDB" id="7990858at2"/>
<dbReference type="Proteomes" id="UP000034832">
    <property type="component" value="Unassembled WGS sequence"/>
</dbReference>
<accession>A0A4U6BSS6</accession>
<dbReference type="STRING" id="211460.YH63_03755"/>